<dbReference type="CDD" id="cd07818">
    <property type="entry name" value="SRPBCC_1"/>
    <property type="match status" value="1"/>
</dbReference>
<dbReference type="OrthoDB" id="9807923at2"/>
<keyword evidence="2" id="KW-1185">Reference proteome</keyword>
<dbReference type="SUPFAM" id="SSF55961">
    <property type="entry name" value="Bet v1-like"/>
    <property type="match status" value="1"/>
</dbReference>
<gene>
    <name evidence="1" type="ORF">SAMN05444372_11294</name>
</gene>
<proteinExistence type="predicted"/>
<reference evidence="2" key="1">
    <citation type="submission" date="2016-11" db="EMBL/GenBank/DDBJ databases">
        <authorList>
            <person name="Varghese N."/>
            <person name="Submissions S."/>
        </authorList>
    </citation>
    <scope>NUCLEOTIDE SEQUENCE [LARGE SCALE GENOMIC DNA]</scope>
    <source>
        <strain evidence="2">DSM 17659</strain>
    </source>
</reference>
<evidence type="ECO:0000313" key="2">
    <source>
        <dbReference type="Proteomes" id="UP000184020"/>
    </source>
</evidence>
<dbReference type="AlphaFoldDB" id="A0A1M5P7P4"/>
<accession>A0A1M5P7P4</accession>
<dbReference type="STRING" id="229205.SAMN05444372_11294"/>
<dbReference type="EMBL" id="FQWF01000012">
    <property type="protein sequence ID" value="SHG97816.1"/>
    <property type="molecule type" value="Genomic_DNA"/>
</dbReference>
<sequence>MTVILLLAVAIIVLGSYLKNDYLIVREIIIKKPKQQIFNYIRLLRNQNEYSYYNRKDPNTVKSYSGTDGEVGFTYSWSSKVNSIGTGTQTISKIVEGEEICCDIQFTKPLPLKSVAIISLTAINENETKVTWTFSSFYNFPLNAIIYFVNLEKLIGNDIASSLVTLKENLER</sequence>
<dbReference type="RefSeq" id="WP_073021222.1">
    <property type="nucleotide sequence ID" value="NZ_FQWF01000012.1"/>
</dbReference>
<organism evidence="1 2">
    <name type="scientific">Flavobacterium micromati</name>
    <dbReference type="NCBI Taxonomy" id="229205"/>
    <lineage>
        <taxon>Bacteria</taxon>
        <taxon>Pseudomonadati</taxon>
        <taxon>Bacteroidota</taxon>
        <taxon>Flavobacteriia</taxon>
        <taxon>Flavobacteriales</taxon>
        <taxon>Flavobacteriaceae</taxon>
        <taxon>Flavobacterium</taxon>
    </lineage>
</organism>
<name>A0A1M5P7P4_9FLAO</name>
<protein>
    <submittedName>
        <fullName evidence="1">Polyketide cyclase / dehydrase and lipid transport</fullName>
    </submittedName>
</protein>
<dbReference type="Proteomes" id="UP000184020">
    <property type="component" value="Unassembled WGS sequence"/>
</dbReference>
<evidence type="ECO:0000313" key="1">
    <source>
        <dbReference type="EMBL" id="SHG97816.1"/>
    </source>
</evidence>